<accession>A0A0K1QDV1</accession>
<dbReference type="InterPro" id="IPR029032">
    <property type="entry name" value="AhpD-like"/>
</dbReference>
<dbReference type="PANTHER" id="PTHR35446">
    <property type="entry name" value="SI:CH211-175M2.5"/>
    <property type="match status" value="1"/>
</dbReference>
<dbReference type="PANTHER" id="PTHR35446:SF3">
    <property type="entry name" value="CMD DOMAIN-CONTAINING PROTEIN"/>
    <property type="match status" value="1"/>
</dbReference>
<dbReference type="RefSeq" id="WP_205633989.1">
    <property type="nucleotide sequence ID" value="NZ_CP012333.1"/>
</dbReference>
<protein>
    <submittedName>
        <fullName evidence="2">Macrophage infectivity potentiator-related protein</fullName>
    </submittedName>
</protein>
<sequence length="177" mass="18956">MALLFHAHTLDSAPVSTRAALTKAEKTFGAIPTALALLAESPEVIAAFEQLQGIWAACSLSPLEREIVTMEVARRNGCTLCVSLHARMLRGMKAPPALVEALTTGAPLDDSRLETLRTFTASVLEHTGDVPDDVREAFAGAGFSPRHALDVVLGVTTYTLTTYGNRLTRAPHDAPHR</sequence>
<dbReference type="KEGG" id="llu:AKJ09_10614"/>
<dbReference type="AlphaFoldDB" id="A0A0K1QDV1"/>
<name>A0A0K1QDV1_9BACT</name>
<dbReference type="STRING" id="1391654.AKJ09_10614"/>
<dbReference type="InterPro" id="IPR003779">
    <property type="entry name" value="CMD-like"/>
</dbReference>
<evidence type="ECO:0000313" key="2">
    <source>
        <dbReference type="EMBL" id="AKV03951.1"/>
    </source>
</evidence>
<evidence type="ECO:0000259" key="1">
    <source>
        <dbReference type="Pfam" id="PF02627"/>
    </source>
</evidence>
<dbReference type="Proteomes" id="UP000064967">
    <property type="component" value="Chromosome"/>
</dbReference>
<dbReference type="GO" id="GO:0051920">
    <property type="term" value="F:peroxiredoxin activity"/>
    <property type="evidence" value="ECO:0007669"/>
    <property type="project" value="InterPro"/>
</dbReference>
<evidence type="ECO:0000313" key="3">
    <source>
        <dbReference type="Proteomes" id="UP000064967"/>
    </source>
</evidence>
<dbReference type="Gene3D" id="1.20.1290.10">
    <property type="entry name" value="AhpD-like"/>
    <property type="match status" value="1"/>
</dbReference>
<keyword evidence="3" id="KW-1185">Reference proteome</keyword>
<feature type="domain" description="Carboxymuconolactone decarboxylase-like" evidence="1">
    <location>
        <begin position="42"/>
        <end position="100"/>
    </location>
</feature>
<reference evidence="2 3" key="1">
    <citation type="submission" date="2015-08" db="EMBL/GenBank/DDBJ databases">
        <authorList>
            <person name="Babu N.S."/>
            <person name="Beckwith C.J."/>
            <person name="Beseler K.G."/>
            <person name="Brison A."/>
            <person name="Carone J.V."/>
            <person name="Caskin T.P."/>
            <person name="Diamond M."/>
            <person name="Durham M.E."/>
            <person name="Foxe J.M."/>
            <person name="Go M."/>
            <person name="Henderson B.A."/>
            <person name="Jones I.B."/>
            <person name="McGettigan J.A."/>
            <person name="Micheletti S.J."/>
            <person name="Nasrallah M.E."/>
            <person name="Ortiz D."/>
            <person name="Piller C.R."/>
            <person name="Privatt S.R."/>
            <person name="Schneider S.L."/>
            <person name="Sharp S."/>
            <person name="Smith T.C."/>
            <person name="Stanton J.D."/>
            <person name="Ullery H.E."/>
            <person name="Wilson R.J."/>
            <person name="Serrano M.G."/>
            <person name="Buck G."/>
            <person name="Lee V."/>
            <person name="Wang Y."/>
            <person name="Carvalho R."/>
            <person name="Voegtly L."/>
            <person name="Shi R."/>
            <person name="Duckworth R."/>
            <person name="Johnson A."/>
            <person name="Loviza R."/>
            <person name="Walstead R."/>
            <person name="Shah Z."/>
            <person name="Kiflezghi M."/>
            <person name="Wade K."/>
            <person name="Ball S.L."/>
            <person name="Bradley K.W."/>
            <person name="Asai D.J."/>
            <person name="Bowman C.A."/>
            <person name="Russell D.A."/>
            <person name="Pope W.H."/>
            <person name="Jacobs-Sera D."/>
            <person name="Hendrix R.W."/>
            <person name="Hatfull G.F."/>
        </authorList>
    </citation>
    <scope>NUCLEOTIDE SEQUENCE [LARGE SCALE GENOMIC DNA]</scope>
    <source>
        <strain evidence="2 3">DSM 27648</strain>
    </source>
</reference>
<dbReference type="Pfam" id="PF02627">
    <property type="entry name" value="CMD"/>
    <property type="match status" value="1"/>
</dbReference>
<gene>
    <name evidence="2" type="ORF">AKJ09_10614</name>
</gene>
<proteinExistence type="predicted"/>
<dbReference type="SUPFAM" id="SSF69118">
    <property type="entry name" value="AhpD-like"/>
    <property type="match status" value="1"/>
</dbReference>
<dbReference type="EMBL" id="CP012333">
    <property type="protein sequence ID" value="AKV03951.1"/>
    <property type="molecule type" value="Genomic_DNA"/>
</dbReference>
<organism evidence="2 3">
    <name type="scientific">Labilithrix luteola</name>
    <dbReference type="NCBI Taxonomy" id="1391654"/>
    <lineage>
        <taxon>Bacteria</taxon>
        <taxon>Pseudomonadati</taxon>
        <taxon>Myxococcota</taxon>
        <taxon>Polyangia</taxon>
        <taxon>Polyangiales</taxon>
        <taxon>Labilitrichaceae</taxon>
        <taxon>Labilithrix</taxon>
    </lineage>
</organism>